<accession>A0A4Y8TWQ1</accession>
<dbReference type="PROSITE" id="PS51440">
    <property type="entry name" value="TIM_2"/>
    <property type="match status" value="1"/>
</dbReference>
<dbReference type="UniPathway" id="UPA00138"/>
<dbReference type="GO" id="GO:0006094">
    <property type="term" value="P:gluconeogenesis"/>
    <property type="evidence" value="ECO:0007669"/>
    <property type="project" value="UniProtKB-UniPathway"/>
</dbReference>
<dbReference type="AlphaFoldDB" id="A0A4Y8TWQ1"/>
<dbReference type="PANTHER" id="PTHR21139:SF2">
    <property type="entry name" value="TRIOSEPHOSPHATE ISOMERASE"/>
    <property type="match status" value="1"/>
</dbReference>
<gene>
    <name evidence="3" type="ORF">EXY26_02575</name>
</gene>
<dbReference type="Pfam" id="PF00121">
    <property type="entry name" value="TIM"/>
    <property type="match status" value="1"/>
</dbReference>
<keyword evidence="2" id="KW-0963">Cytoplasm</keyword>
<comment type="caution">
    <text evidence="3">The sequence shown here is derived from an EMBL/GenBank/DDBJ whole genome shotgun (WGS) entry which is preliminary data.</text>
</comment>
<evidence type="ECO:0000313" key="4">
    <source>
        <dbReference type="Proteomes" id="UP000297638"/>
    </source>
</evidence>
<dbReference type="Proteomes" id="UP000297638">
    <property type="component" value="Unassembled WGS sequence"/>
</dbReference>
<dbReference type="GO" id="GO:0046166">
    <property type="term" value="P:glyceraldehyde-3-phosphate biosynthetic process"/>
    <property type="evidence" value="ECO:0007669"/>
    <property type="project" value="TreeGrafter"/>
</dbReference>
<dbReference type="RefSeq" id="WP_134779263.1">
    <property type="nucleotide sequence ID" value="NZ_SPDS01000001.1"/>
</dbReference>
<dbReference type="EMBL" id="SPDS01000001">
    <property type="protein sequence ID" value="TFH55974.1"/>
    <property type="molecule type" value="Genomic_DNA"/>
</dbReference>
<comment type="similarity">
    <text evidence="2">Belongs to the triosephosphate isomerase family.</text>
</comment>
<comment type="catalytic activity">
    <reaction evidence="2">
        <text>D-glyceraldehyde 3-phosphate = dihydroxyacetone phosphate</text>
        <dbReference type="Rhea" id="RHEA:18585"/>
        <dbReference type="ChEBI" id="CHEBI:57642"/>
        <dbReference type="ChEBI" id="CHEBI:59776"/>
        <dbReference type="EC" id="5.3.1.1"/>
    </reaction>
</comment>
<dbReference type="InterPro" id="IPR013785">
    <property type="entry name" value="Aldolase_TIM"/>
</dbReference>
<comment type="subcellular location">
    <subcellularLocation>
        <location evidence="2">Cytoplasm</location>
    </subcellularLocation>
</comment>
<comment type="subunit">
    <text evidence="2">Homodimer.</text>
</comment>
<dbReference type="GO" id="GO:0006096">
    <property type="term" value="P:glycolytic process"/>
    <property type="evidence" value="ECO:0007669"/>
    <property type="project" value="UniProtKB-UniPathway"/>
</dbReference>
<dbReference type="PANTHER" id="PTHR21139">
    <property type="entry name" value="TRIOSEPHOSPHATE ISOMERASE"/>
    <property type="match status" value="1"/>
</dbReference>
<dbReference type="CDD" id="cd00311">
    <property type="entry name" value="TIM"/>
    <property type="match status" value="1"/>
</dbReference>
<dbReference type="GO" id="GO:0019563">
    <property type="term" value="P:glycerol catabolic process"/>
    <property type="evidence" value="ECO:0007669"/>
    <property type="project" value="TreeGrafter"/>
</dbReference>
<evidence type="ECO:0000256" key="1">
    <source>
        <dbReference type="ARBA" id="ARBA00023235"/>
    </source>
</evidence>
<protein>
    <recommendedName>
        <fullName evidence="2">Triosephosphate isomerase</fullName>
        <ecNumber evidence="2">5.3.1.1</ecNumber>
    </recommendedName>
</protein>
<keyword evidence="2" id="KW-0324">Glycolysis</keyword>
<evidence type="ECO:0000313" key="3">
    <source>
        <dbReference type="EMBL" id="TFH55974.1"/>
    </source>
</evidence>
<reference evidence="3 4" key="1">
    <citation type="submission" date="2019-03" db="EMBL/GenBank/DDBJ databases">
        <title>Glutamicibacter sp. LJH19 genome.</title>
        <authorList>
            <person name="Sinai Borker S."/>
            <person name="Kumar R."/>
        </authorList>
    </citation>
    <scope>NUCLEOTIDE SEQUENCE [LARGE SCALE GENOMIC DNA]</scope>
    <source>
        <strain evidence="3 4">LJH19</strain>
    </source>
</reference>
<keyword evidence="1 2" id="KW-0413">Isomerase</keyword>
<comment type="pathway">
    <text evidence="2">Carbohydrate biosynthesis; gluconeogenesis.</text>
</comment>
<dbReference type="Gene3D" id="3.20.20.70">
    <property type="entry name" value="Aldolase class I"/>
    <property type="match status" value="1"/>
</dbReference>
<dbReference type="GO" id="GO:0004807">
    <property type="term" value="F:triose-phosphate isomerase activity"/>
    <property type="evidence" value="ECO:0007669"/>
    <property type="project" value="UniProtKB-EC"/>
</dbReference>
<name>A0A4Y8TWQ1_9MICC</name>
<comment type="pathway">
    <text evidence="2">Carbohydrate degradation; glycolysis; D-glyceraldehyde 3-phosphate from glycerone phosphate: step 1/1.</text>
</comment>
<sequence>MSTIIRPDCQYIGVSTKMYLGYEQSLAWLAGIREQLLSRTAQGPDSSKVIAFIAPSFPVLESASRILHGTGSQLAAQNCAASDGAATGEVSAGMLAELGVQIVELGHAERRADFGEDDAVVATKVRAATAAGLRPLLCIGELEHGDAASAARQCLDQVSAALSSGTNQEIDPSSVLFAYEPVWAIGALQPASAEHINAVLRIIRKELTYGNKPVVLIYGGSAGPGLLPRLPEADGLFLGRFAHDPVNFGAVLNEARARQFHLETP</sequence>
<dbReference type="InterPro" id="IPR035990">
    <property type="entry name" value="TIM_sf"/>
</dbReference>
<proteinExistence type="inferred from homology"/>
<evidence type="ECO:0000256" key="2">
    <source>
        <dbReference type="RuleBase" id="RU363013"/>
    </source>
</evidence>
<dbReference type="GO" id="GO:0005829">
    <property type="term" value="C:cytosol"/>
    <property type="evidence" value="ECO:0007669"/>
    <property type="project" value="TreeGrafter"/>
</dbReference>
<keyword evidence="2" id="KW-0312">Gluconeogenesis</keyword>
<organism evidence="3 4">
    <name type="scientific">Glutamicibacter arilaitensis</name>
    <dbReference type="NCBI Taxonomy" id="256701"/>
    <lineage>
        <taxon>Bacteria</taxon>
        <taxon>Bacillati</taxon>
        <taxon>Actinomycetota</taxon>
        <taxon>Actinomycetes</taxon>
        <taxon>Micrococcales</taxon>
        <taxon>Micrococcaceae</taxon>
        <taxon>Glutamicibacter</taxon>
    </lineage>
</organism>
<dbReference type="InterPro" id="IPR000652">
    <property type="entry name" value="Triosephosphate_isomerase"/>
</dbReference>
<dbReference type="UniPathway" id="UPA00109">
    <property type="reaction ID" value="UER00189"/>
</dbReference>
<dbReference type="SUPFAM" id="SSF51351">
    <property type="entry name" value="Triosephosphate isomerase (TIM)"/>
    <property type="match status" value="1"/>
</dbReference>
<dbReference type="EC" id="5.3.1.1" evidence="2"/>